<dbReference type="PATRIC" id="fig|1348662.3.peg.1189"/>
<dbReference type="NCBIfam" id="TIGR02227">
    <property type="entry name" value="sigpep_I_bact"/>
    <property type="match status" value="1"/>
</dbReference>
<dbReference type="InterPro" id="IPR019533">
    <property type="entry name" value="Peptidase_S26"/>
</dbReference>
<protein>
    <recommendedName>
        <fullName evidence="4 8">Signal peptidase I</fullName>
        <ecNumber evidence="4 8">3.4.21.89</ecNumber>
    </recommendedName>
</protein>
<keyword evidence="8" id="KW-0812">Transmembrane</keyword>
<feature type="region of interest" description="Disordered" evidence="9">
    <location>
        <begin position="1"/>
        <end position="20"/>
    </location>
</feature>
<evidence type="ECO:0000313" key="11">
    <source>
        <dbReference type="EMBL" id="AGU15338.1"/>
    </source>
</evidence>
<reference evidence="11 12" key="1">
    <citation type="journal article" date="2013" name="Genome Announc.">
        <title>Whole-Genome Sequence of the Clinical Strain Corynebacterium argentoratense DSM 44202, Isolated from a Human Throat Specimen.</title>
        <authorList>
            <person name="Bomholt C."/>
            <person name="Glaub A."/>
            <person name="Gravermann K."/>
            <person name="Albersmeier A."/>
            <person name="Brinkrolf K."/>
            <person name="Ruckert C."/>
            <person name="Tauch A."/>
        </authorList>
    </citation>
    <scope>NUCLEOTIDE SEQUENCE [LARGE SCALE GENOMIC DNA]</scope>
    <source>
        <strain evidence="11">DSM 44202</strain>
    </source>
</reference>
<keyword evidence="8" id="KW-0472">Membrane</keyword>
<feature type="transmembrane region" description="Helical" evidence="8">
    <location>
        <begin position="29"/>
        <end position="51"/>
    </location>
</feature>
<evidence type="ECO:0000256" key="3">
    <source>
        <dbReference type="ARBA" id="ARBA00009370"/>
    </source>
</evidence>
<evidence type="ECO:0000313" key="12">
    <source>
        <dbReference type="Proteomes" id="UP000016943"/>
    </source>
</evidence>
<dbReference type="KEGG" id="caz:CARG_06070"/>
<evidence type="ECO:0000256" key="2">
    <source>
        <dbReference type="ARBA" id="ARBA00004401"/>
    </source>
</evidence>
<dbReference type="GO" id="GO:0004252">
    <property type="term" value="F:serine-type endopeptidase activity"/>
    <property type="evidence" value="ECO:0007669"/>
    <property type="project" value="InterPro"/>
</dbReference>
<evidence type="ECO:0000256" key="5">
    <source>
        <dbReference type="ARBA" id="ARBA00022670"/>
    </source>
</evidence>
<dbReference type="STRING" id="1348662.CARG_06070"/>
<dbReference type="InterPro" id="IPR019758">
    <property type="entry name" value="Pept_S26A_signal_pept_1_CS"/>
</dbReference>
<dbReference type="EC" id="3.4.21.89" evidence="4 8"/>
<dbReference type="Gene3D" id="2.10.109.10">
    <property type="entry name" value="Umud Fragment, subunit A"/>
    <property type="match status" value="1"/>
</dbReference>
<feature type="active site" evidence="7">
    <location>
        <position position="139"/>
    </location>
</feature>
<dbReference type="RefSeq" id="WP_020976496.1">
    <property type="nucleotide sequence ID" value="NC_022198.1"/>
</dbReference>
<dbReference type="InterPro" id="IPR036286">
    <property type="entry name" value="LexA/Signal_pep-like_sf"/>
</dbReference>
<dbReference type="HOGENOM" id="CLU_028723_0_0_11"/>
<dbReference type="PANTHER" id="PTHR43390">
    <property type="entry name" value="SIGNAL PEPTIDASE I"/>
    <property type="match status" value="1"/>
</dbReference>
<gene>
    <name evidence="11" type="ORF">CARG_06070</name>
</gene>
<dbReference type="AlphaFoldDB" id="U3GXQ4"/>
<dbReference type="GeneID" id="78249989"/>
<dbReference type="MEROPS" id="S26.024"/>
<keyword evidence="12" id="KW-1185">Reference proteome</keyword>
<proteinExistence type="inferred from homology"/>
<accession>U3GXQ4</accession>
<keyword evidence="8" id="KW-1133">Transmembrane helix</keyword>
<sequence>MDLPRRRSAHDSTAASAPKQKKEKKQLPWYIDIPMVVITVLICALFIQTFIGRLYVIPSGSMEPTLHGCSGCEGDRIFVDKITYHLRDPKPGDVVVFKGPESWNGSFITNRSSNPLVRGLQNVGSYVGFVAPDENDLVKRIVATGGQTIQCLDGDKGITVDGHVIDSSYALTPHQNPIDPSTGSEACGGPYFGPITVPDGNVFVMGDNRTNSADSRYHLGDEYQGTVPEDLIIGKVDARVLPLSRIGGVKSYDIQN</sequence>
<feature type="domain" description="Peptidase S26" evidence="10">
    <location>
        <begin position="35"/>
        <end position="240"/>
    </location>
</feature>
<comment type="catalytic activity">
    <reaction evidence="1 8">
        <text>Cleavage of hydrophobic, N-terminal signal or leader sequences from secreted and periplasmic proteins.</text>
        <dbReference type="EC" id="3.4.21.89"/>
    </reaction>
</comment>
<dbReference type="GO" id="GO:0006465">
    <property type="term" value="P:signal peptide processing"/>
    <property type="evidence" value="ECO:0007669"/>
    <property type="project" value="InterPro"/>
</dbReference>
<dbReference type="PROSITE" id="PS00761">
    <property type="entry name" value="SPASE_I_3"/>
    <property type="match status" value="1"/>
</dbReference>
<comment type="subcellular location">
    <subcellularLocation>
        <location evidence="2">Cell membrane</location>
        <topology evidence="2">Single-pass type II membrane protein</topology>
    </subcellularLocation>
    <subcellularLocation>
        <location evidence="8">Membrane</location>
        <topology evidence="8">Single-pass type II membrane protein</topology>
    </subcellularLocation>
</comment>
<evidence type="ECO:0000256" key="8">
    <source>
        <dbReference type="RuleBase" id="RU362042"/>
    </source>
</evidence>
<keyword evidence="5 8" id="KW-0645">Protease</keyword>
<feature type="active site" evidence="7">
    <location>
        <position position="61"/>
    </location>
</feature>
<dbReference type="OrthoDB" id="9815782at2"/>
<evidence type="ECO:0000256" key="4">
    <source>
        <dbReference type="ARBA" id="ARBA00013208"/>
    </source>
</evidence>
<dbReference type="PRINTS" id="PR00727">
    <property type="entry name" value="LEADERPTASE"/>
</dbReference>
<organism evidence="11 12">
    <name type="scientific">Corynebacterium argentoratense DSM 44202</name>
    <dbReference type="NCBI Taxonomy" id="1348662"/>
    <lineage>
        <taxon>Bacteria</taxon>
        <taxon>Bacillati</taxon>
        <taxon>Actinomycetota</taxon>
        <taxon>Actinomycetes</taxon>
        <taxon>Mycobacteriales</taxon>
        <taxon>Corynebacteriaceae</taxon>
        <taxon>Corynebacterium</taxon>
    </lineage>
</organism>
<dbReference type="CDD" id="cd06530">
    <property type="entry name" value="S26_SPase_I"/>
    <property type="match status" value="1"/>
</dbReference>
<evidence type="ECO:0000259" key="10">
    <source>
        <dbReference type="Pfam" id="PF10502"/>
    </source>
</evidence>
<comment type="similarity">
    <text evidence="3 8">Belongs to the peptidase S26 family.</text>
</comment>
<dbReference type="GO" id="GO:0005886">
    <property type="term" value="C:plasma membrane"/>
    <property type="evidence" value="ECO:0007669"/>
    <property type="project" value="UniProtKB-SubCell"/>
</dbReference>
<dbReference type="InterPro" id="IPR019756">
    <property type="entry name" value="Pept_S26A_signal_pept_1_Ser-AS"/>
</dbReference>
<dbReference type="GO" id="GO:0009003">
    <property type="term" value="F:signal peptidase activity"/>
    <property type="evidence" value="ECO:0007669"/>
    <property type="project" value="UniProtKB-EC"/>
</dbReference>
<dbReference type="eggNOG" id="COG0681">
    <property type="taxonomic scope" value="Bacteria"/>
</dbReference>
<evidence type="ECO:0000256" key="1">
    <source>
        <dbReference type="ARBA" id="ARBA00000677"/>
    </source>
</evidence>
<keyword evidence="6 8" id="KW-0378">Hydrolase</keyword>
<dbReference type="PANTHER" id="PTHR43390:SF1">
    <property type="entry name" value="CHLOROPLAST PROCESSING PEPTIDASE"/>
    <property type="match status" value="1"/>
</dbReference>
<dbReference type="InterPro" id="IPR000223">
    <property type="entry name" value="Pept_S26A_signal_pept_1"/>
</dbReference>
<dbReference type="PROSITE" id="PS00501">
    <property type="entry name" value="SPASE_I_1"/>
    <property type="match status" value="1"/>
</dbReference>
<dbReference type="SUPFAM" id="SSF51306">
    <property type="entry name" value="LexA/Signal peptidase"/>
    <property type="match status" value="1"/>
</dbReference>
<dbReference type="Proteomes" id="UP000016943">
    <property type="component" value="Chromosome"/>
</dbReference>
<evidence type="ECO:0000256" key="9">
    <source>
        <dbReference type="SAM" id="MobiDB-lite"/>
    </source>
</evidence>
<dbReference type="Pfam" id="PF10502">
    <property type="entry name" value="Peptidase_S26"/>
    <property type="match status" value="1"/>
</dbReference>
<evidence type="ECO:0000256" key="7">
    <source>
        <dbReference type="PIRSR" id="PIRSR600223-1"/>
    </source>
</evidence>
<evidence type="ECO:0000256" key="6">
    <source>
        <dbReference type="ARBA" id="ARBA00022801"/>
    </source>
</evidence>
<dbReference type="EMBL" id="CP006365">
    <property type="protein sequence ID" value="AGU15338.1"/>
    <property type="molecule type" value="Genomic_DNA"/>
</dbReference>
<name>U3GXQ4_9CORY</name>